<dbReference type="Gene3D" id="2.10.109.10">
    <property type="entry name" value="Umud Fragment, subunit A"/>
    <property type="match status" value="1"/>
</dbReference>
<dbReference type="Pfam" id="PF00717">
    <property type="entry name" value="Peptidase_S24"/>
    <property type="match status" value="1"/>
</dbReference>
<organism evidence="7 8">
    <name type="scientific">Blastomonas marina</name>
    <dbReference type="NCBI Taxonomy" id="1867408"/>
    <lineage>
        <taxon>Bacteria</taxon>
        <taxon>Pseudomonadati</taxon>
        <taxon>Pseudomonadota</taxon>
        <taxon>Alphaproteobacteria</taxon>
        <taxon>Sphingomonadales</taxon>
        <taxon>Sphingomonadaceae</taxon>
        <taxon>Blastomonas</taxon>
    </lineage>
</organism>
<dbReference type="EMBL" id="BMID01000001">
    <property type="protein sequence ID" value="GGA06367.1"/>
    <property type="molecule type" value="Genomic_DNA"/>
</dbReference>
<dbReference type="CDD" id="cd06529">
    <property type="entry name" value="S24_LexA-like"/>
    <property type="match status" value="1"/>
</dbReference>
<evidence type="ECO:0000256" key="4">
    <source>
        <dbReference type="ARBA" id="ARBA00023125"/>
    </source>
</evidence>
<accession>A0ABQ1FBY0</accession>
<keyword evidence="5" id="KW-0804">Transcription</keyword>
<keyword evidence="4" id="KW-0238">DNA-binding</keyword>
<dbReference type="InterPro" id="IPR019756">
    <property type="entry name" value="Pept_S26A_signal_pept_1_Ser-AS"/>
</dbReference>
<evidence type="ECO:0000259" key="6">
    <source>
        <dbReference type="Pfam" id="PF00717"/>
    </source>
</evidence>
<protein>
    <recommendedName>
        <fullName evidence="6">Peptidase S24/S26A/S26B/S26C domain-containing protein</fullName>
    </recommendedName>
</protein>
<dbReference type="InterPro" id="IPR039418">
    <property type="entry name" value="LexA-like"/>
</dbReference>
<proteinExistence type="predicted"/>
<gene>
    <name evidence="7" type="ORF">GCM10010923_15270</name>
</gene>
<dbReference type="PROSITE" id="PS00501">
    <property type="entry name" value="SPASE_I_1"/>
    <property type="match status" value="1"/>
</dbReference>
<dbReference type="SUPFAM" id="SSF51306">
    <property type="entry name" value="LexA/Signal peptidase"/>
    <property type="match status" value="1"/>
</dbReference>
<evidence type="ECO:0000256" key="3">
    <source>
        <dbReference type="ARBA" id="ARBA00023015"/>
    </source>
</evidence>
<keyword evidence="8" id="KW-1185">Reference proteome</keyword>
<evidence type="ECO:0000256" key="2">
    <source>
        <dbReference type="ARBA" id="ARBA00022801"/>
    </source>
</evidence>
<feature type="domain" description="Peptidase S24/S26A/S26B/S26C" evidence="6">
    <location>
        <begin position="89"/>
        <end position="202"/>
    </location>
</feature>
<dbReference type="InterPro" id="IPR036286">
    <property type="entry name" value="LexA/Signal_pep-like_sf"/>
</dbReference>
<reference evidence="8" key="1">
    <citation type="journal article" date="2019" name="Int. J. Syst. Evol. Microbiol.">
        <title>The Global Catalogue of Microorganisms (GCM) 10K type strain sequencing project: providing services to taxonomists for standard genome sequencing and annotation.</title>
        <authorList>
            <consortium name="The Broad Institute Genomics Platform"/>
            <consortium name="The Broad Institute Genome Sequencing Center for Infectious Disease"/>
            <person name="Wu L."/>
            <person name="Ma J."/>
        </authorList>
    </citation>
    <scope>NUCLEOTIDE SEQUENCE [LARGE SCALE GENOMIC DNA]</scope>
    <source>
        <strain evidence="8">CGMCC 1.15297</strain>
    </source>
</reference>
<evidence type="ECO:0000313" key="7">
    <source>
        <dbReference type="EMBL" id="GGA06367.1"/>
    </source>
</evidence>
<evidence type="ECO:0000256" key="1">
    <source>
        <dbReference type="ARBA" id="ARBA00022670"/>
    </source>
</evidence>
<comment type="caution">
    <text evidence="7">The sequence shown here is derived from an EMBL/GenBank/DDBJ whole genome shotgun (WGS) entry which is preliminary data.</text>
</comment>
<dbReference type="RefSeq" id="WP_188642129.1">
    <property type="nucleotide sequence ID" value="NZ_BMID01000001.1"/>
</dbReference>
<sequence>MGNSDARANLLDLANERGASLAGLSTLIGRNASYLQQYIRKGSPKKLEEQDRRTLAKFFGVDETRLGAPADISSIHADRYLAIPRLDAEAAAGAGAEGGDEAIGQLGFAPGWLRAQGLDPAHLSTIAVRGDSMEPTLAEGDEILVDTRPASLRSGVHVVRVDDQLLVKRLQAERPGRLISDNAVYPPLECEPEEVEVIGRVVWKAGRLR</sequence>
<dbReference type="Proteomes" id="UP000603317">
    <property type="component" value="Unassembled WGS sequence"/>
</dbReference>
<dbReference type="PANTHER" id="PTHR40661">
    <property type="match status" value="1"/>
</dbReference>
<dbReference type="PANTHER" id="PTHR40661:SF3">
    <property type="entry name" value="FELS-1 PROPHAGE TRANSCRIPTIONAL REGULATOR"/>
    <property type="match status" value="1"/>
</dbReference>
<evidence type="ECO:0000256" key="5">
    <source>
        <dbReference type="ARBA" id="ARBA00023163"/>
    </source>
</evidence>
<dbReference type="InterPro" id="IPR015927">
    <property type="entry name" value="Peptidase_S24_S26A/B/C"/>
</dbReference>
<keyword evidence="1" id="KW-0645">Protease</keyword>
<keyword evidence="3" id="KW-0805">Transcription regulation</keyword>
<evidence type="ECO:0000313" key="8">
    <source>
        <dbReference type="Proteomes" id="UP000603317"/>
    </source>
</evidence>
<name>A0ABQ1FBY0_9SPHN</name>
<keyword evidence="2" id="KW-0378">Hydrolase</keyword>